<proteinExistence type="predicted"/>
<dbReference type="SUPFAM" id="SSF159501">
    <property type="entry name" value="EreA/ChaN-like"/>
    <property type="match status" value="1"/>
</dbReference>
<dbReference type="Pfam" id="PF05139">
    <property type="entry name" value="Erythro_esteras"/>
    <property type="match status" value="1"/>
</dbReference>
<feature type="compositionally biased region" description="Basic residues" evidence="1">
    <location>
        <begin position="149"/>
        <end position="164"/>
    </location>
</feature>
<evidence type="ECO:0000313" key="2">
    <source>
        <dbReference type="EMBL" id="BFO17233.1"/>
    </source>
</evidence>
<dbReference type="GO" id="GO:0046677">
    <property type="term" value="P:response to antibiotic"/>
    <property type="evidence" value="ECO:0007669"/>
    <property type="project" value="InterPro"/>
</dbReference>
<dbReference type="AlphaFoldDB" id="A0AAT9HIH5"/>
<accession>A0AAT9HIH5</accession>
<reference evidence="2" key="2">
    <citation type="submission" date="2024-07" db="EMBL/GenBank/DDBJ databases">
        <title>Streptomyces haneummycinica sp. nov., a new antibiotic-producing actinobacterium isolated from marine sediment.</title>
        <authorList>
            <person name="Uemura M."/>
            <person name="Hamada M."/>
            <person name="Hirano S."/>
            <person name="Kobayashi K."/>
            <person name="Ohshiro T."/>
            <person name="Kobayashi T."/>
            <person name="Terahara T."/>
        </authorList>
    </citation>
    <scope>NUCLEOTIDE SEQUENCE</scope>
    <source>
        <strain evidence="2">KM77-8</strain>
    </source>
</reference>
<feature type="region of interest" description="Disordered" evidence="1">
    <location>
        <begin position="128"/>
        <end position="182"/>
    </location>
</feature>
<dbReference type="InterPro" id="IPR007815">
    <property type="entry name" value="Emycin_Estase"/>
</dbReference>
<gene>
    <name evidence="2" type="ORF">SHKM778_36210</name>
</gene>
<dbReference type="EMBL" id="AP035768">
    <property type="protein sequence ID" value="BFO17233.1"/>
    <property type="molecule type" value="Genomic_DNA"/>
</dbReference>
<organism evidence="2">
    <name type="scientific">Streptomyces haneummycinicus</name>
    <dbReference type="NCBI Taxonomy" id="3074435"/>
    <lineage>
        <taxon>Bacteria</taxon>
        <taxon>Bacillati</taxon>
        <taxon>Actinomycetota</taxon>
        <taxon>Actinomycetes</taxon>
        <taxon>Kitasatosporales</taxon>
        <taxon>Streptomycetaceae</taxon>
        <taxon>Streptomyces</taxon>
    </lineage>
</organism>
<evidence type="ECO:0008006" key="3">
    <source>
        <dbReference type="Google" id="ProtNLM"/>
    </source>
</evidence>
<reference evidence="2" key="1">
    <citation type="submission" date="2024-06" db="EMBL/GenBank/DDBJ databases">
        <authorList>
            <consortium name="consrtm"/>
            <person name="Uemura M."/>
            <person name="Terahara T."/>
        </authorList>
    </citation>
    <scope>NUCLEOTIDE SEQUENCE</scope>
    <source>
        <strain evidence="2">KM77-8</strain>
    </source>
</reference>
<name>A0AAT9HIH5_9ACTN</name>
<protein>
    <recommendedName>
        <fullName evidence="3">Erythromycin esterase</fullName>
    </recommendedName>
</protein>
<evidence type="ECO:0000256" key="1">
    <source>
        <dbReference type="SAM" id="MobiDB-lite"/>
    </source>
</evidence>
<dbReference type="Gene3D" id="3.40.1660.10">
    <property type="entry name" value="EreA-like (biosynthetic domain)"/>
    <property type="match status" value="1"/>
</dbReference>
<sequence length="182" mass="19983">MVDHPGIAPMADTSPARMTRLLATRDAMMAGNLLALAERGPALVSAHNSHIQRTRSALRMWDHPLLEWWSAGALVSARLGERYAFLATALGTIRHHGVDTPSPDTLEGLLYALPEDRRVVDASRLAIMLPDPDPRPPPRDPGVPVLRLRPTRPRPTAPHRRARVRPGCPPGLGSSRHGTRRE</sequence>